<dbReference type="SMART" id="SM00367">
    <property type="entry name" value="LRR_CC"/>
    <property type="match status" value="7"/>
</dbReference>
<dbReference type="CDD" id="cd22159">
    <property type="entry name" value="F-box_AtTIR1-like"/>
    <property type="match status" value="1"/>
</dbReference>
<dbReference type="AlphaFoldDB" id="A0A8T2SUQ9"/>
<dbReference type="PANTHER" id="PTHR13318">
    <property type="entry name" value="PARTNER OF PAIRED, ISOFORM B-RELATED"/>
    <property type="match status" value="1"/>
</dbReference>
<dbReference type="Pfam" id="PF12937">
    <property type="entry name" value="F-box-like"/>
    <property type="match status" value="1"/>
</dbReference>
<dbReference type="OMA" id="FGCDYAY"/>
<dbReference type="InterPro" id="IPR032675">
    <property type="entry name" value="LRR_dom_sf"/>
</dbReference>
<dbReference type="GO" id="GO:0031146">
    <property type="term" value="P:SCF-dependent proteasomal ubiquitin-dependent protein catabolic process"/>
    <property type="evidence" value="ECO:0007669"/>
    <property type="project" value="TreeGrafter"/>
</dbReference>
<evidence type="ECO:0000259" key="1">
    <source>
        <dbReference type="PROSITE" id="PS50181"/>
    </source>
</evidence>
<protein>
    <recommendedName>
        <fullName evidence="1">F-box domain-containing protein</fullName>
    </recommendedName>
</protein>
<reference evidence="2" key="1">
    <citation type="submission" date="2021-08" db="EMBL/GenBank/DDBJ databases">
        <title>WGS assembly of Ceratopteris richardii.</title>
        <authorList>
            <person name="Marchant D.B."/>
            <person name="Chen G."/>
            <person name="Jenkins J."/>
            <person name="Shu S."/>
            <person name="Leebens-Mack J."/>
            <person name="Grimwood J."/>
            <person name="Schmutz J."/>
            <person name="Soltis P."/>
            <person name="Soltis D."/>
            <person name="Chen Z.-H."/>
        </authorList>
    </citation>
    <scope>NUCLEOTIDE SEQUENCE</scope>
    <source>
        <strain evidence="2">Whitten #5841</strain>
        <tissue evidence="2">Leaf</tissue>
    </source>
</reference>
<sequence length="511" mass="57303">MQKNRVVVGFDLRGSCFIPTSSTKSMEDNSLLVTNTDDLSDQNMDDLPDHLLWIIFSRLTVASDLNSISQVSKRFYELERRCRNSLKVKCGLHPVDLALSSLCSRFINLRKVEIDYAGWVAKYGKQLDDNGLKIIASLCPDLQEVGLRFCTFITDVGLGHLASCKGLQAVRFNFVPSITGCGLLSIVTGCKNLSVMHLTLCLHVNSAEWLYFLGRLQNIEDLAIRQCKGISESDLARLGQAWCRLRRFQFQVDVNHRYMKTYGLLGLNGWPDQDVDCEMLEELKLINCLINPNRGLGCILPKCKHLVRLHLDMCMGLRDRDLVHLAMSSTGLKYLSLRCPSDFSLSVPANYSPQLSDESLKAIAKYCIILEEVSISFADGCYPFVPCFSLEGILALVEGCHMLKALVLDRVYAFNDYGMEALCVAHALERLELIQCPEVSDDGMQLIRHLPSLKHVRVSKCLGISDEGLAAFMGSDKLESLKIEDCPKISEKGTQGLAKMVQFRCDLSWLY</sequence>
<dbReference type="InterPro" id="IPR036047">
    <property type="entry name" value="F-box-like_dom_sf"/>
</dbReference>
<dbReference type="InterPro" id="IPR006553">
    <property type="entry name" value="Leu-rich_rpt_Cys-con_subtyp"/>
</dbReference>
<dbReference type="GO" id="GO:0019005">
    <property type="term" value="C:SCF ubiquitin ligase complex"/>
    <property type="evidence" value="ECO:0007669"/>
    <property type="project" value="TreeGrafter"/>
</dbReference>
<dbReference type="EMBL" id="CM035423">
    <property type="protein sequence ID" value="KAH7366348.1"/>
    <property type="molecule type" value="Genomic_DNA"/>
</dbReference>
<dbReference type="FunFam" id="3.80.10.10:FF:002365">
    <property type="entry name" value="F-box and leucine-rich repeat protein 13"/>
    <property type="match status" value="1"/>
</dbReference>
<dbReference type="OrthoDB" id="550575at2759"/>
<feature type="domain" description="F-box" evidence="1">
    <location>
        <begin position="41"/>
        <end position="78"/>
    </location>
</feature>
<dbReference type="InterPro" id="IPR001611">
    <property type="entry name" value="Leu-rich_rpt"/>
</dbReference>
<gene>
    <name evidence="2" type="ORF">KP509_18G074400</name>
</gene>
<dbReference type="Gene3D" id="3.80.10.10">
    <property type="entry name" value="Ribonuclease Inhibitor"/>
    <property type="match status" value="2"/>
</dbReference>
<proteinExistence type="predicted"/>
<organism evidence="2 3">
    <name type="scientific">Ceratopteris richardii</name>
    <name type="common">Triangle waterfern</name>
    <dbReference type="NCBI Taxonomy" id="49495"/>
    <lineage>
        <taxon>Eukaryota</taxon>
        <taxon>Viridiplantae</taxon>
        <taxon>Streptophyta</taxon>
        <taxon>Embryophyta</taxon>
        <taxon>Tracheophyta</taxon>
        <taxon>Polypodiopsida</taxon>
        <taxon>Polypodiidae</taxon>
        <taxon>Polypodiales</taxon>
        <taxon>Pteridineae</taxon>
        <taxon>Pteridaceae</taxon>
        <taxon>Parkerioideae</taxon>
        <taxon>Ceratopteris</taxon>
    </lineage>
</organism>
<dbReference type="Proteomes" id="UP000825935">
    <property type="component" value="Chromosome 18"/>
</dbReference>
<dbReference type="SUPFAM" id="SSF81383">
    <property type="entry name" value="F-box domain"/>
    <property type="match status" value="1"/>
</dbReference>
<comment type="caution">
    <text evidence="2">The sequence shown here is derived from an EMBL/GenBank/DDBJ whole genome shotgun (WGS) entry which is preliminary data.</text>
</comment>
<evidence type="ECO:0000313" key="2">
    <source>
        <dbReference type="EMBL" id="KAH7366348.1"/>
    </source>
</evidence>
<accession>A0A8T2SUQ9</accession>
<dbReference type="FunFam" id="1.20.1280.50:FF:000023">
    <property type="entry name" value="F-box/LRR-repeat protein 4"/>
    <property type="match status" value="1"/>
</dbReference>
<evidence type="ECO:0000313" key="3">
    <source>
        <dbReference type="Proteomes" id="UP000825935"/>
    </source>
</evidence>
<dbReference type="InterPro" id="IPR001810">
    <property type="entry name" value="F-box_dom"/>
</dbReference>
<dbReference type="Pfam" id="PF13516">
    <property type="entry name" value="LRR_6"/>
    <property type="match status" value="1"/>
</dbReference>
<name>A0A8T2SUQ9_CERRI</name>
<dbReference type="SUPFAM" id="SSF52047">
    <property type="entry name" value="RNI-like"/>
    <property type="match status" value="1"/>
</dbReference>
<dbReference type="PROSITE" id="PS50181">
    <property type="entry name" value="FBOX"/>
    <property type="match status" value="1"/>
</dbReference>
<dbReference type="FunFam" id="3.80.10.10:FF:000690">
    <property type="entry name" value="F-box/LRR-repeat protein 14"/>
    <property type="match status" value="1"/>
</dbReference>
<keyword evidence="3" id="KW-1185">Reference proteome</keyword>
<dbReference type="PANTHER" id="PTHR13318:SF182">
    <property type="entry name" value="F-BOX_LRR-REPEAT PROTEIN 14"/>
    <property type="match status" value="1"/>
</dbReference>